<dbReference type="AlphaFoldDB" id="A0A5J6I1P9"/>
<accession>A0A5J6I1P9</accession>
<dbReference type="RefSeq" id="WP_150478496.1">
    <property type="nucleotide sequence ID" value="NZ_BMTB01000019.1"/>
</dbReference>
<dbReference type="GeneID" id="91414615"/>
<keyword evidence="1" id="KW-0175">Coiled coil</keyword>
<evidence type="ECO:0000313" key="3">
    <source>
        <dbReference type="Proteomes" id="UP000326598"/>
    </source>
</evidence>
<dbReference type="KEGG" id="scoe:CP976_00635"/>
<organism evidence="2 3">
    <name type="scientific">Streptomyces coeruleorubidus</name>
    <dbReference type="NCBI Taxonomy" id="116188"/>
    <lineage>
        <taxon>Bacteria</taxon>
        <taxon>Bacillati</taxon>
        <taxon>Actinomycetota</taxon>
        <taxon>Actinomycetes</taxon>
        <taxon>Kitasatosporales</taxon>
        <taxon>Streptomycetaceae</taxon>
        <taxon>Streptomyces</taxon>
    </lineage>
</organism>
<gene>
    <name evidence="2" type="ORF">CP976_00635</name>
</gene>
<name>A0A5J6I1P9_STRC4</name>
<dbReference type="Proteomes" id="UP000326598">
    <property type="component" value="Chromosome"/>
</dbReference>
<evidence type="ECO:0000256" key="1">
    <source>
        <dbReference type="SAM" id="Coils"/>
    </source>
</evidence>
<sequence length="771" mass="83322">MDAKARTTGLAALSPDLPPTVEAFVTDLRTYFARLDVSVRAYAGRRHMDPGTVSRYLNGSRRTPWSFVTTLLADVAEHCGAPVTADAMAGLRRLHDAVSECRQPGADLQRLQDRFLEQDEEVRRLRLRERALLEAIDERQQQLARQSVEQSGLQAKFNEQRHTYTAALEVWRERCGTLTRAGRALRDEVADLRRQLEDTRVELRMAEERCHLLEEQLDAAEGLLNEGVSGASLMEALEAADRTASVPELVQLVGGLATGPRGVIASELVTSVSRCRPVAEVQALLGALYGAGLHKHAEAALPAMVAMRPVGDMADLIGELLRAGLQEPAAALLQASVELHSPEGLAELARILHRRGHRDAVLVLLSATVAHRSVPEVLAVCGLLTDPSFGDALVQAVACPAQDRVCGELAELVIALHASGFGSLADALQSAMARSRVATDVAELIGALRRAGLSTAAADVFSQTQQRTTGHLVALVSALHTANLHDAASDVLSHALKMRPAAELAQLIIDLNVAGRHKDASDALTACVRSRTQADTRVLMHCLDQMHPGMDSLSLLAEAATLCSPEHAADMLIALLDGDLHEHANAIYTCTTQDRPTGHVSAALLRLHTTRPKYLTPAGLAIQARGGTASSVVNLSLALHTARLDTHLDAVLEAAGPQQSAGHAAVLLKNFQRLHEPSKGQSTRVAMRLLDHVVRSQPLDYQLALIGMLDRTSLNEIADQLEDRMCSIWGTRRVELSLYAMQFTGKAVVLGPTQQLRWTARRTINRLISSI</sequence>
<dbReference type="EMBL" id="CP023694">
    <property type="protein sequence ID" value="QEV22835.1"/>
    <property type="molecule type" value="Genomic_DNA"/>
</dbReference>
<reference evidence="2 3" key="1">
    <citation type="submission" date="2017-09" db="EMBL/GenBank/DDBJ databases">
        <authorList>
            <person name="Lee N."/>
            <person name="Cho B.-K."/>
        </authorList>
    </citation>
    <scope>NUCLEOTIDE SEQUENCE [LARGE SCALE GENOMIC DNA]</scope>
    <source>
        <strain evidence="2 3">ATCC 13740</strain>
    </source>
</reference>
<feature type="coiled-coil region" evidence="1">
    <location>
        <begin position="182"/>
        <end position="223"/>
    </location>
</feature>
<evidence type="ECO:0000313" key="2">
    <source>
        <dbReference type="EMBL" id="QEV22835.1"/>
    </source>
</evidence>
<protein>
    <submittedName>
        <fullName evidence="2">Uncharacterized protein</fullName>
    </submittedName>
</protein>
<proteinExistence type="predicted"/>